<organism evidence="1 2">
    <name type="scientific">Anabaena azotica FACHB-119</name>
    <dbReference type="NCBI Taxonomy" id="947527"/>
    <lineage>
        <taxon>Bacteria</taxon>
        <taxon>Bacillati</taxon>
        <taxon>Cyanobacteriota</taxon>
        <taxon>Cyanophyceae</taxon>
        <taxon>Nostocales</taxon>
        <taxon>Nostocaceae</taxon>
        <taxon>Anabaena</taxon>
        <taxon>Anabaena azotica</taxon>
    </lineage>
</organism>
<comment type="caution">
    <text evidence="1">The sequence shown here is derived from an EMBL/GenBank/DDBJ whole genome shotgun (WGS) entry which is preliminary data.</text>
</comment>
<gene>
    <name evidence="1" type="ORF">H6G83_04250</name>
</gene>
<keyword evidence="2" id="KW-1185">Reference proteome</keyword>
<evidence type="ECO:0000313" key="2">
    <source>
        <dbReference type="Proteomes" id="UP000661112"/>
    </source>
</evidence>
<evidence type="ECO:0000313" key="1">
    <source>
        <dbReference type="EMBL" id="MBD2499836.1"/>
    </source>
</evidence>
<proteinExistence type="predicted"/>
<dbReference type="EMBL" id="JACJSG010000004">
    <property type="protein sequence ID" value="MBD2499836.1"/>
    <property type="molecule type" value="Genomic_DNA"/>
</dbReference>
<accession>A0ABR8D0X1</accession>
<sequence length="70" mass="8465">MTNPHIDENALYEKRQQLRQECHQLIERIFYHRNGLKLLEGAASYLRTFAEYKANRNASYRRKPENNNQN</sequence>
<reference evidence="1 2" key="1">
    <citation type="journal article" date="2020" name="ISME J.">
        <title>Comparative genomics reveals insights into cyanobacterial evolution and habitat adaptation.</title>
        <authorList>
            <person name="Chen M.Y."/>
            <person name="Teng W.K."/>
            <person name="Zhao L."/>
            <person name="Hu C.X."/>
            <person name="Zhou Y.K."/>
            <person name="Han B.P."/>
            <person name="Song L.R."/>
            <person name="Shu W.S."/>
        </authorList>
    </citation>
    <scope>NUCLEOTIDE SEQUENCE [LARGE SCALE GENOMIC DNA]</scope>
    <source>
        <strain evidence="1 2">FACHB-119</strain>
    </source>
</reference>
<protein>
    <submittedName>
        <fullName evidence="1">Uncharacterized protein</fullName>
    </submittedName>
</protein>
<dbReference type="RefSeq" id="WP_190467450.1">
    <property type="nucleotide sequence ID" value="NZ_JACJSG010000004.1"/>
</dbReference>
<name>A0ABR8D0X1_9NOST</name>
<dbReference type="Proteomes" id="UP000661112">
    <property type="component" value="Unassembled WGS sequence"/>
</dbReference>